<dbReference type="InterPro" id="IPR036397">
    <property type="entry name" value="RNaseH_sf"/>
</dbReference>
<reference evidence="1 2" key="1">
    <citation type="journal article" date="2021" name="Elife">
        <title>Chloroplast acquisition without the gene transfer in kleptoplastic sea slugs, Plakobranchus ocellatus.</title>
        <authorList>
            <person name="Maeda T."/>
            <person name="Takahashi S."/>
            <person name="Yoshida T."/>
            <person name="Shimamura S."/>
            <person name="Takaki Y."/>
            <person name="Nagai Y."/>
            <person name="Toyoda A."/>
            <person name="Suzuki Y."/>
            <person name="Arimoto A."/>
            <person name="Ishii H."/>
            <person name="Satoh N."/>
            <person name="Nishiyama T."/>
            <person name="Hasebe M."/>
            <person name="Maruyama T."/>
            <person name="Minagawa J."/>
            <person name="Obokata J."/>
            <person name="Shigenobu S."/>
        </authorList>
    </citation>
    <scope>NUCLEOTIDE SEQUENCE [LARGE SCALE GENOMIC DNA]</scope>
</reference>
<dbReference type="EMBL" id="BLXT01007525">
    <property type="protein sequence ID" value="GFO39814.1"/>
    <property type="molecule type" value="Genomic_DNA"/>
</dbReference>
<evidence type="ECO:0000313" key="2">
    <source>
        <dbReference type="Proteomes" id="UP000735302"/>
    </source>
</evidence>
<dbReference type="PANTHER" id="PTHR46060">
    <property type="entry name" value="MARINER MOS1 TRANSPOSASE-LIKE PROTEIN"/>
    <property type="match status" value="1"/>
</dbReference>
<evidence type="ECO:0000313" key="1">
    <source>
        <dbReference type="EMBL" id="GFO39814.1"/>
    </source>
</evidence>
<gene>
    <name evidence="1" type="ORF">PoB_006631900</name>
</gene>
<sequence length="197" mass="23104">MRNISERRIDNSRSERFLTACGYAGVAAVEQSLAEDRQNSCRKIAKDLLILQSSVHRVLTDKFDKKKMFSKRISYQLTTDQRDYRARFSRQFIQRLQTEQIRFPGGIVTDDETWVHPWDPETKKIDEWKDRNEPRPEKARRKQGSVKVMLNVFFNTAGFILRWPVPTGTIISILQNCYTRQIETGNKKKNDLDSCNS</sequence>
<dbReference type="InterPro" id="IPR052709">
    <property type="entry name" value="Transposase-MT_Hybrid"/>
</dbReference>
<keyword evidence="2" id="KW-1185">Reference proteome</keyword>
<name>A0AAV4D6J8_9GAST</name>
<dbReference type="Gene3D" id="3.30.420.10">
    <property type="entry name" value="Ribonuclease H-like superfamily/Ribonuclease H"/>
    <property type="match status" value="1"/>
</dbReference>
<dbReference type="PANTHER" id="PTHR46060:SF1">
    <property type="entry name" value="MARINER MOS1 TRANSPOSASE-LIKE PROTEIN"/>
    <property type="match status" value="1"/>
</dbReference>
<dbReference type="AlphaFoldDB" id="A0AAV4D6J8"/>
<dbReference type="GO" id="GO:0003676">
    <property type="term" value="F:nucleic acid binding"/>
    <property type="evidence" value="ECO:0007669"/>
    <property type="project" value="InterPro"/>
</dbReference>
<organism evidence="1 2">
    <name type="scientific">Plakobranchus ocellatus</name>
    <dbReference type="NCBI Taxonomy" id="259542"/>
    <lineage>
        <taxon>Eukaryota</taxon>
        <taxon>Metazoa</taxon>
        <taxon>Spiralia</taxon>
        <taxon>Lophotrochozoa</taxon>
        <taxon>Mollusca</taxon>
        <taxon>Gastropoda</taxon>
        <taxon>Heterobranchia</taxon>
        <taxon>Euthyneura</taxon>
        <taxon>Panpulmonata</taxon>
        <taxon>Sacoglossa</taxon>
        <taxon>Placobranchoidea</taxon>
        <taxon>Plakobranchidae</taxon>
        <taxon>Plakobranchus</taxon>
    </lineage>
</organism>
<accession>A0AAV4D6J8</accession>
<protein>
    <submittedName>
        <fullName evidence="1">Histone-lysine N-methyltransferase SETMAR-like protein</fullName>
    </submittedName>
</protein>
<comment type="caution">
    <text evidence="1">The sequence shown here is derived from an EMBL/GenBank/DDBJ whole genome shotgun (WGS) entry which is preliminary data.</text>
</comment>
<dbReference type="Proteomes" id="UP000735302">
    <property type="component" value="Unassembled WGS sequence"/>
</dbReference>
<proteinExistence type="predicted"/>